<evidence type="ECO:0000256" key="5">
    <source>
        <dbReference type="ARBA" id="ARBA00022989"/>
    </source>
</evidence>
<dbReference type="STRING" id="402676.B6K610"/>
<keyword evidence="3 8" id="KW-0813">Transport</keyword>
<feature type="transmembrane region" description="Helical" evidence="8">
    <location>
        <begin position="288"/>
        <end position="306"/>
    </location>
</feature>
<feature type="transmembrane region" description="Helical" evidence="8">
    <location>
        <begin position="387"/>
        <end position="411"/>
    </location>
</feature>
<dbReference type="PANTHER" id="PTHR43029:SF10">
    <property type="entry name" value="AMMONIUM TRANSPORTER MEP2"/>
    <property type="match status" value="1"/>
</dbReference>
<feature type="transmembrane region" description="Helical" evidence="8">
    <location>
        <begin position="343"/>
        <end position="367"/>
    </location>
</feature>
<dbReference type="Proteomes" id="UP000001744">
    <property type="component" value="Unassembled WGS sequence"/>
</dbReference>
<dbReference type="PANTHER" id="PTHR43029">
    <property type="entry name" value="AMMONIUM TRANSPORTER MEP2"/>
    <property type="match status" value="1"/>
</dbReference>
<comment type="subcellular location">
    <subcellularLocation>
        <location evidence="8">Cell membrane</location>
        <topology evidence="8">Multi-pass membrane protein</topology>
    </subcellularLocation>
    <subcellularLocation>
        <location evidence="1">Membrane</location>
        <topology evidence="1">Multi-pass membrane protein</topology>
    </subcellularLocation>
</comment>
<feature type="transmembrane region" description="Helical" evidence="8">
    <location>
        <begin position="227"/>
        <end position="245"/>
    </location>
</feature>
<dbReference type="OMA" id="FVFYQFA"/>
<dbReference type="GeneID" id="7049306"/>
<dbReference type="OrthoDB" id="534912at2759"/>
<dbReference type="eggNOG" id="KOG0682">
    <property type="taxonomic scope" value="Eukaryota"/>
</dbReference>
<feature type="transmembrane region" description="Helical" evidence="8">
    <location>
        <begin position="312"/>
        <end position="331"/>
    </location>
</feature>
<dbReference type="InterPro" id="IPR029020">
    <property type="entry name" value="Ammonium/urea_transptr"/>
</dbReference>
<keyword evidence="12" id="KW-1185">Reference proteome</keyword>
<evidence type="ECO:0000256" key="8">
    <source>
        <dbReference type="RuleBase" id="RU362002"/>
    </source>
</evidence>
<evidence type="ECO:0000256" key="4">
    <source>
        <dbReference type="ARBA" id="ARBA00022692"/>
    </source>
</evidence>
<proteinExistence type="inferred from homology"/>
<feature type="transmembrane region" description="Helical" evidence="8">
    <location>
        <begin position="70"/>
        <end position="88"/>
    </location>
</feature>
<dbReference type="NCBIfam" id="TIGR00836">
    <property type="entry name" value="amt"/>
    <property type="match status" value="1"/>
</dbReference>
<comment type="similarity">
    <text evidence="2 8">Belongs to the ammonia transporter channel (TC 1.A.11.2) family.</text>
</comment>
<dbReference type="EMBL" id="KE651167">
    <property type="protein sequence ID" value="EEB08964.2"/>
    <property type="molecule type" value="Genomic_DNA"/>
</dbReference>
<dbReference type="AlphaFoldDB" id="B6K610"/>
<feature type="transmembrane region" description="Helical" evidence="8">
    <location>
        <begin position="37"/>
        <end position="58"/>
    </location>
</feature>
<dbReference type="GO" id="GO:0005886">
    <property type="term" value="C:plasma membrane"/>
    <property type="evidence" value="ECO:0000318"/>
    <property type="project" value="GO_Central"/>
</dbReference>
<dbReference type="GO" id="GO:0140157">
    <property type="term" value="P:ammonium import across plasma membrane"/>
    <property type="evidence" value="ECO:0007669"/>
    <property type="project" value="EnsemblFungi"/>
</dbReference>
<dbReference type="JaponicusDB" id="SJAG_04136">
    <property type="gene designation" value="amt1"/>
</dbReference>
<dbReference type="InterPro" id="IPR018047">
    <property type="entry name" value="Ammonium_transpt_CS"/>
</dbReference>
<dbReference type="InterPro" id="IPR024041">
    <property type="entry name" value="NH4_transpt_AmtB-like_dom"/>
</dbReference>
<dbReference type="FunFam" id="1.10.3430.10:FF:000003">
    <property type="entry name" value="Ammonium transporter"/>
    <property type="match status" value="1"/>
</dbReference>
<name>B6K610_SCHJY</name>
<dbReference type="GO" id="GO:0008519">
    <property type="term" value="F:ammonium channel activity"/>
    <property type="evidence" value="ECO:0000318"/>
    <property type="project" value="GO_Central"/>
</dbReference>
<dbReference type="SUPFAM" id="SSF111352">
    <property type="entry name" value="Ammonium transporter"/>
    <property type="match status" value="1"/>
</dbReference>
<feature type="transmembrane region" description="Helical" evidence="8">
    <location>
        <begin position="126"/>
        <end position="145"/>
    </location>
</feature>
<gene>
    <name evidence="11" type="primary">amt1</name>
    <name evidence="10" type="ORF">SJAG_04136</name>
</gene>
<keyword evidence="5 8" id="KW-1133">Transmembrane helix</keyword>
<evidence type="ECO:0000313" key="12">
    <source>
        <dbReference type="Proteomes" id="UP000001744"/>
    </source>
</evidence>
<dbReference type="InterPro" id="IPR001905">
    <property type="entry name" value="Ammonium_transpt"/>
</dbReference>
<evidence type="ECO:0000313" key="11">
    <source>
        <dbReference type="JaponicusDB" id="SJAG_04136"/>
    </source>
</evidence>
<evidence type="ECO:0000259" key="9">
    <source>
        <dbReference type="Pfam" id="PF00909"/>
    </source>
</evidence>
<keyword evidence="6 8" id="KW-0472">Membrane</keyword>
<feature type="transmembrane region" description="Helical" evidence="8">
    <location>
        <begin position="257"/>
        <end position="281"/>
    </location>
</feature>
<evidence type="ECO:0000256" key="3">
    <source>
        <dbReference type="ARBA" id="ARBA00022448"/>
    </source>
</evidence>
<protein>
    <recommendedName>
        <fullName evidence="8">Ammonium transporter</fullName>
    </recommendedName>
</protein>
<dbReference type="HOGENOM" id="CLU_000445_33_0_1"/>
<dbReference type="VEuPathDB" id="FungiDB:SJAG_04136"/>
<evidence type="ECO:0000256" key="2">
    <source>
        <dbReference type="ARBA" id="ARBA00005887"/>
    </source>
</evidence>
<evidence type="ECO:0000313" key="10">
    <source>
        <dbReference type="EMBL" id="EEB08964.2"/>
    </source>
</evidence>
<dbReference type="Pfam" id="PF00909">
    <property type="entry name" value="Ammonium_transp"/>
    <property type="match status" value="1"/>
</dbReference>
<keyword evidence="4 8" id="KW-0812">Transmembrane</keyword>
<feature type="transmembrane region" description="Helical" evidence="8">
    <location>
        <begin position="197"/>
        <end position="215"/>
    </location>
</feature>
<organism evidence="10 12">
    <name type="scientific">Schizosaccharomyces japonicus (strain yFS275 / FY16936)</name>
    <name type="common">Fission yeast</name>
    <dbReference type="NCBI Taxonomy" id="402676"/>
    <lineage>
        <taxon>Eukaryota</taxon>
        <taxon>Fungi</taxon>
        <taxon>Dikarya</taxon>
        <taxon>Ascomycota</taxon>
        <taxon>Taphrinomycotina</taxon>
        <taxon>Schizosaccharomycetes</taxon>
        <taxon>Schizosaccharomycetales</taxon>
        <taxon>Schizosaccharomycetaceae</taxon>
        <taxon>Schizosaccharomyces</taxon>
    </lineage>
</organism>
<sequence>MSSTLDAVSTPTPTLDGVNGGDSRTINLNQFYDAGDVAWVLCSTALVFIMIPGVGFFYSGLARRRSAVSMLFLSLMSIAVVGFQWFFWGYSLTFSHEGCGYIGTLANFGLRQTLGRNSVGGSSVPDLLFCIFQGMFAAITPALAIGAAADRGRMLPCIVFILIWTTIVYDPIAFWTWNPKGWLFKLGSYDFAGGSPVHIASGMAALAYSIVLGRRSDHGQVVYRPHNVPHVVLGTILLWFGWFGFNGGSALSANLRGIMACVVTHIAASVAGITWCIAEYIRSRRWSCVAFCSGAVAGLVAITPGSGFVPPWAAVVIGVIGGVVCYAATFLKNFVRVDDALDIFAEHGIGGMVGNILTAFFAADYIQSLDGSTGNSGGWLSHHYAQLGYQIADTASCAAYSFLLSCIILYIMKFIPGLSLRVTEEQERMGLDEAELGENAYMVKPSYDAGVTDAVAVPVSEHLTEKQRMEAKQAI</sequence>
<keyword evidence="7 8" id="KW-0924">Ammonia transport</keyword>
<dbReference type="PROSITE" id="PS01219">
    <property type="entry name" value="AMMONIUM_TRANSP"/>
    <property type="match status" value="1"/>
</dbReference>
<evidence type="ECO:0000256" key="1">
    <source>
        <dbReference type="ARBA" id="ARBA00004141"/>
    </source>
</evidence>
<accession>B6K610</accession>
<dbReference type="Gene3D" id="1.10.3430.10">
    <property type="entry name" value="Ammonium transporter AmtB like domains"/>
    <property type="match status" value="1"/>
</dbReference>
<feature type="domain" description="Ammonium transporter AmtB-like" evidence="9">
    <location>
        <begin position="38"/>
        <end position="441"/>
    </location>
</feature>
<dbReference type="GO" id="GO:0072488">
    <property type="term" value="P:ammonium transmembrane transport"/>
    <property type="evidence" value="ECO:0000318"/>
    <property type="project" value="GO_Central"/>
</dbReference>
<dbReference type="RefSeq" id="XP_002175257.2">
    <property type="nucleotide sequence ID" value="XM_002175221.2"/>
</dbReference>
<evidence type="ECO:0000256" key="7">
    <source>
        <dbReference type="ARBA" id="ARBA00023177"/>
    </source>
</evidence>
<reference evidence="10 12" key="1">
    <citation type="journal article" date="2011" name="Science">
        <title>Comparative functional genomics of the fission yeasts.</title>
        <authorList>
            <person name="Rhind N."/>
            <person name="Chen Z."/>
            <person name="Yassour M."/>
            <person name="Thompson D.A."/>
            <person name="Haas B.J."/>
            <person name="Habib N."/>
            <person name="Wapinski I."/>
            <person name="Roy S."/>
            <person name="Lin M.F."/>
            <person name="Heiman D.I."/>
            <person name="Young S.K."/>
            <person name="Furuya K."/>
            <person name="Guo Y."/>
            <person name="Pidoux A."/>
            <person name="Chen H.M."/>
            <person name="Robbertse B."/>
            <person name="Goldberg J.M."/>
            <person name="Aoki K."/>
            <person name="Bayne E.H."/>
            <person name="Berlin A.M."/>
            <person name="Desjardins C.A."/>
            <person name="Dobbs E."/>
            <person name="Dukaj L."/>
            <person name="Fan L."/>
            <person name="FitzGerald M.G."/>
            <person name="French C."/>
            <person name="Gujja S."/>
            <person name="Hansen K."/>
            <person name="Keifenheim D."/>
            <person name="Levin J.Z."/>
            <person name="Mosher R.A."/>
            <person name="Mueller C.A."/>
            <person name="Pfiffner J."/>
            <person name="Priest M."/>
            <person name="Russ C."/>
            <person name="Smialowska A."/>
            <person name="Swoboda P."/>
            <person name="Sykes S.M."/>
            <person name="Vaughn M."/>
            <person name="Vengrova S."/>
            <person name="Yoder R."/>
            <person name="Zeng Q."/>
            <person name="Allshire R."/>
            <person name="Baulcombe D."/>
            <person name="Birren B.W."/>
            <person name="Brown W."/>
            <person name="Ekwall K."/>
            <person name="Kellis M."/>
            <person name="Leatherwood J."/>
            <person name="Levin H."/>
            <person name="Margalit H."/>
            <person name="Martienssen R."/>
            <person name="Nieduszynski C.A."/>
            <person name="Spatafora J.W."/>
            <person name="Friedman N."/>
            <person name="Dalgaard J.Z."/>
            <person name="Baumann P."/>
            <person name="Niki H."/>
            <person name="Regev A."/>
            <person name="Nusbaum C."/>
        </authorList>
    </citation>
    <scope>NUCLEOTIDE SEQUENCE [LARGE SCALE GENOMIC DNA]</scope>
    <source>
        <strain evidence="12">yFS275 / FY16936</strain>
    </source>
</reference>
<feature type="transmembrane region" description="Helical" evidence="8">
    <location>
        <begin position="157"/>
        <end position="177"/>
    </location>
</feature>
<evidence type="ECO:0000256" key="6">
    <source>
        <dbReference type="ARBA" id="ARBA00023136"/>
    </source>
</evidence>